<dbReference type="Gene3D" id="4.10.60.10">
    <property type="entry name" value="Zinc finger, CCHC-type"/>
    <property type="match status" value="1"/>
</dbReference>
<feature type="domain" description="Nanos-type" evidence="2">
    <location>
        <begin position="9"/>
        <end position="59"/>
    </location>
</feature>
<dbReference type="EMBL" id="MN740753">
    <property type="protein sequence ID" value="QHU10332.1"/>
    <property type="molecule type" value="Genomic_DNA"/>
</dbReference>
<evidence type="ECO:0000259" key="2">
    <source>
        <dbReference type="PROSITE" id="PS51522"/>
    </source>
</evidence>
<evidence type="ECO:0000313" key="3">
    <source>
        <dbReference type="EMBL" id="QHU10332.1"/>
    </source>
</evidence>
<reference evidence="3" key="1">
    <citation type="journal article" date="2020" name="Nature">
        <title>Giant virus diversity and host interactions through global metagenomics.</title>
        <authorList>
            <person name="Schulz F."/>
            <person name="Roux S."/>
            <person name="Paez-Espino D."/>
            <person name="Jungbluth S."/>
            <person name="Walsh D.A."/>
            <person name="Denef V.J."/>
            <person name="McMahon K.D."/>
            <person name="Konstantinidis K.T."/>
            <person name="Eloe-Fadrosh E.A."/>
            <person name="Kyrpides N.C."/>
            <person name="Woyke T."/>
        </authorList>
    </citation>
    <scope>NUCLEOTIDE SEQUENCE</scope>
    <source>
        <strain evidence="3">GVMAG-S-1101164-67</strain>
    </source>
</reference>
<dbReference type="SMART" id="SM00343">
    <property type="entry name" value="ZnF_C2HC"/>
    <property type="match status" value="1"/>
</dbReference>
<proteinExistence type="predicted"/>
<dbReference type="SUPFAM" id="SSF57756">
    <property type="entry name" value="Retrovirus zinc finger-like domains"/>
    <property type="match status" value="1"/>
</dbReference>
<feature type="region of interest" description="Disordered" evidence="1">
    <location>
        <begin position="137"/>
        <end position="163"/>
    </location>
</feature>
<dbReference type="GO" id="GO:0008270">
    <property type="term" value="F:zinc ion binding"/>
    <property type="evidence" value="ECO:0007669"/>
    <property type="project" value="InterPro"/>
</dbReference>
<name>A0A6C0JX31_9ZZZZ</name>
<feature type="compositionally biased region" description="Basic and acidic residues" evidence="1">
    <location>
        <begin position="139"/>
        <end position="158"/>
    </location>
</feature>
<organism evidence="3">
    <name type="scientific">viral metagenome</name>
    <dbReference type="NCBI Taxonomy" id="1070528"/>
    <lineage>
        <taxon>unclassified sequences</taxon>
        <taxon>metagenomes</taxon>
        <taxon>organismal metagenomes</taxon>
    </lineage>
</organism>
<dbReference type="InterPro" id="IPR001878">
    <property type="entry name" value="Znf_CCHC"/>
</dbReference>
<protein>
    <recommendedName>
        <fullName evidence="2">Nanos-type domain-containing protein</fullName>
    </recommendedName>
</protein>
<sequence>MSSITKPNGCGYCRNISGVNWQSHQRIDSEGIVICPVIIAKESCRYCKERGHFIPDCPKLAEKKKREEDRVTKIEKNFPPLFKTLPTVPTAPGAGAGASRVPTISYAQKIAENRPAKLTAALEKEFEDRKVAEVQAKQKKAEDWRKEQEERKQQEEERKKRREAAHVQAMYDKWGTNWHNCVYMTDEDCNTAYEMRERDENEYYRMEEETEKYCKEQQELRERLKREMTPEEYQEWEWEQDDEYFDAGVRMQTEFECRASRAAVSYFNKHGLMLPDGDFVSSEWGAERKLDKVRREKAQKK</sequence>
<accession>A0A6C0JX31</accession>
<dbReference type="InterPro" id="IPR036875">
    <property type="entry name" value="Znf_CCHC_sf"/>
</dbReference>
<dbReference type="GO" id="GO:0003676">
    <property type="term" value="F:nucleic acid binding"/>
    <property type="evidence" value="ECO:0007669"/>
    <property type="project" value="InterPro"/>
</dbReference>
<dbReference type="InterPro" id="IPR024161">
    <property type="entry name" value="Znf_nanos-typ"/>
</dbReference>
<dbReference type="PROSITE" id="PS51522">
    <property type="entry name" value="ZF_NANOS"/>
    <property type="match status" value="1"/>
</dbReference>
<evidence type="ECO:0000256" key="1">
    <source>
        <dbReference type="SAM" id="MobiDB-lite"/>
    </source>
</evidence>
<dbReference type="AlphaFoldDB" id="A0A6C0JX31"/>